<name>A0A3P8HDH6_9TREM</name>
<feature type="region of interest" description="Disordered" evidence="1">
    <location>
        <begin position="34"/>
        <end position="83"/>
    </location>
</feature>
<feature type="compositionally biased region" description="Basic and acidic residues" evidence="1">
    <location>
        <begin position="65"/>
        <end position="75"/>
    </location>
</feature>
<evidence type="ECO:0000256" key="1">
    <source>
        <dbReference type="SAM" id="MobiDB-lite"/>
    </source>
</evidence>
<dbReference type="Proteomes" id="UP000272942">
    <property type="component" value="Unassembled WGS sequence"/>
</dbReference>
<gene>
    <name evidence="2" type="ORF">ECPE_LOCUS11707</name>
</gene>
<sequence length="108" mass="11989">MQHYVKLRRSGLSAFSALAESKRFEELNSVENPLSVNKTTGSKPERKATGGTPKLCRSRPRKRGGQKERSEEAKSSRILGPGHPRLSLVRLFSSVPTDAFTLIPKLNK</sequence>
<proteinExistence type="predicted"/>
<protein>
    <submittedName>
        <fullName evidence="2">Uncharacterized protein</fullName>
    </submittedName>
</protein>
<accession>A0A3P8HDH6</accession>
<dbReference type="OrthoDB" id="10500835at2759"/>
<evidence type="ECO:0000313" key="2">
    <source>
        <dbReference type="EMBL" id="VDP88850.1"/>
    </source>
</evidence>
<dbReference type="AlphaFoldDB" id="A0A3P8HDH6"/>
<organism evidence="2 3">
    <name type="scientific">Echinostoma caproni</name>
    <dbReference type="NCBI Taxonomy" id="27848"/>
    <lineage>
        <taxon>Eukaryota</taxon>
        <taxon>Metazoa</taxon>
        <taxon>Spiralia</taxon>
        <taxon>Lophotrochozoa</taxon>
        <taxon>Platyhelminthes</taxon>
        <taxon>Trematoda</taxon>
        <taxon>Digenea</taxon>
        <taxon>Plagiorchiida</taxon>
        <taxon>Echinostomata</taxon>
        <taxon>Echinostomatoidea</taxon>
        <taxon>Echinostomatidae</taxon>
        <taxon>Echinostoma</taxon>
    </lineage>
</organism>
<evidence type="ECO:0000313" key="3">
    <source>
        <dbReference type="Proteomes" id="UP000272942"/>
    </source>
</evidence>
<keyword evidence="3" id="KW-1185">Reference proteome</keyword>
<reference evidence="2 3" key="1">
    <citation type="submission" date="2018-11" db="EMBL/GenBank/DDBJ databases">
        <authorList>
            <consortium name="Pathogen Informatics"/>
        </authorList>
    </citation>
    <scope>NUCLEOTIDE SEQUENCE [LARGE SCALE GENOMIC DNA]</scope>
    <source>
        <strain evidence="2 3">Egypt</strain>
    </source>
</reference>
<dbReference type="EMBL" id="UZAN01051354">
    <property type="protein sequence ID" value="VDP88850.1"/>
    <property type="molecule type" value="Genomic_DNA"/>
</dbReference>